<dbReference type="OMA" id="PHETEEK"/>
<evidence type="ECO:0000256" key="1">
    <source>
        <dbReference type="ARBA" id="ARBA00004225"/>
    </source>
</evidence>
<dbReference type="Pfam" id="PF08637">
    <property type="entry name" value="NCA2"/>
    <property type="match status" value="1"/>
</dbReference>
<keyword evidence="3 7" id="KW-1133">Transmembrane helix</keyword>
<evidence type="ECO:0000256" key="6">
    <source>
        <dbReference type="SAM" id="MobiDB-lite"/>
    </source>
</evidence>
<name>A0A137P5W6_CONC2</name>
<dbReference type="PANTHER" id="PTHR28234:SF1">
    <property type="entry name" value="NUCLEAR CONTROL OF ATPASE PROTEIN 2"/>
    <property type="match status" value="1"/>
</dbReference>
<comment type="subcellular location">
    <subcellularLocation>
        <location evidence="1">Mitochondrion membrane</location>
        <topology evidence="1">Multi-pass membrane protein</topology>
    </subcellularLocation>
</comment>
<organism evidence="8 9">
    <name type="scientific">Conidiobolus coronatus (strain ATCC 28846 / CBS 209.66 / NRRL 28638)</name>
    <name type="common">Delacroixia coronata</name>
    <dbReference type="NCBI Taxonomy" id="796925"/>
    <lineage>
        <taxon>Eukaryota</taxon>
        <taxon>Fungi</taxon>
        <taxon>Fungi incertae sedis</taxon>
        <taxon>Zoopagomycota</taxon>
        <taxon>Entomophthoromycotina</taxon>
        <taxon>Entomophthoromycetes</taxon>
        <taxon>Entomophthorales</taxon>
        <taxon>Ancylistaceae</taxon>
        <taxon>Conidiobolus</taxon>
    </lineage>
</organism>
<evidence type="ECO:0000256" key="3">
    <source>
        <dbReference type="ARBA" id="ARBA00022989"/>
    </source>
</evidence>
<protein>
    <submittedName>
        <fullName evidence="8">NCA2-domain-containing protein</fullName>
    </submittedName>
</protein>
<reference evidence="8 9" key="1">
    <citation type="journal article" date="2015" name="Genome Biol. Evol.">
        <title>Phylogenomic analyses indicate that early fungi evolved digesting cell walls of algal ancestors of land plants.</title>
        <authorList>
            <person name="Chang Y."/>
            <person name="Wang S."/>
            <person name="Sekimoto S."/>
            <person name="Aerts A.L."/>
            <person name="Choi C."/>
            <person name="Clum A."/>
            <person name="LaButti K.M."/>
            <person name="Lindquist E.A."/>
            <person name="Yee Ngan C."/>
            <person name="Ohm R.A."/>
            <person name="Salamov A.A."/>
            <person name="Grigoriev I.V."/>
            <person name="Spatafora J.W."/>
            <person name="Berbee M.L."/>
        </authorList>
    </citation>
    <scope>NUCLEOTIDE SEQUENCE [LARGE SCALE GENOMIC DNA]</scope>
    <source>
        <strain evidence="8 9">NRRL 28638</strain>
    </source>
</reference>
<evidence type="ECO:0000256" key="7">
    <source>
        <dbReference type="SAM" id="Phobius"/>
    </source>
</evidence>
<accession>A0A137P5W6</accession>
<keyword evidence="5 7" id="KW-0472">Membrane</keyword>
<dbReference type="EMBL" id="KQ964506">
    <property type="protein sequence ID" value="KXN70321.1"/>
    <property type="molecule type" value="Genomic_DNA"/>
</dbReference>
<dbReference type="STRING" id="796925.A0A137P5W6"/>
<feature type="region of interest" description="Disordered" evidence="6">
    <location>
        <begin position="22"/>
        <end position="44"/>
    </location>
</feature>
<gene>
    <name evidence="8" type="ORF">CONCODRAFT_70784</name>
</gene>
<keyword evidence="4" id="KW-0496">Mitochondrion</keyword>
<keyword evidence="2 7" id="KW-0812">Transmembrane</keyword>
<proteinExistence type="predicted"/>
<feature type="transmembrane region" description="Helical" evidence="7">
    <location>
        <begin position="532"/>
        <end position="551"/>
    </location>
</feature>
<dbReference type="OrthoDB" id="413313at2759"/>
<dbReference type="InterPro" id="IPR013946">
    <property type="entry name" value="NCA2-like"/>
</dbReference>
<dbReference type="Proteomes" id="UP000070444">
    <property type="component" value="Unassembled WGS sequence"/>
</dbReference>
<evidence type="ECO:0000256" key="5">
    <source>
        <dbReference type="ARBA" id="ARBA00023136"/>
    </source>
</evidence>
<dbReference type="AlphaFoldDB" id="A0A137P5W6"/>
<evidence type="ECO:0000256" key="2">
    <source>
        <dbReference type="ARBA" id="ARBA00022692"/>
    </source>
</evidence>
<evidence type="ECO:0000313" key="8">
    <source>
        <dbReference type="EMBL" id="KXN70321.1"/>
    </source>
</evidence>
<dbReference type="PANTHER" id="PTHR28234">
    <property type="entry name" value="NUCLEAR CONTROL OF ATPASE PROTEIN 2"/>
    <property type="match status" value="1"/>
</dbReference>
<evidence type="ECO:0000256" key="4">
    <source>
        <dbReference type="ARBA" id="ARBA00023128"/>
    </source>
</evidence>
<keyword evidence="9" id="KW-1185">Reference proteome</keyword>
<sequence>MSFASDIYEKAQLDLQRQWENACNSQKSDTNSPTKFSYSGSSPDTSISTLNLVPNDKLIKIWNNLLHLPNTAIKAGSCQLSLQQLQLKIKELKADLELDPHETEEKHDMEDELEWLLLNQLTISIYTQLIQVLLNNSKLSTSQLNYWNTLKFSNFHLVKYWIQTLPRRVYNLGMKTFKLVKNDPSILNLEYHKLLNTLKLELFSVPTKLPYFTKIGVYLPTTYFTSIRLEVNNKINKLDRIQYGLSCLLGGISELDLESCHHSNLSKDIVNSQSLIEFLANLEAWLDNYDRFEAKSTLSSTEFSLDSIGGDDEWNLFKYKLNDIKSLNSTQLKLKTLEKMSTIIERSLKLSEVNLKAIKSTSPPNSLERYYFPVILGYLIFSRSLSTYNVYKEDIFLWIDNATDTVKNFLVDWIIDPINQMYRTIRHREHRLKLTSQKSLESDLQSLERMVIKFAGEGGNIEANAKIAEMVKEGDLSPLLKRYEEEIQNPIKSAIFGNLIEALLIQVQKTKVDLALAMSALDKLLQSNELNFGMLAIMPTLLITYGTFNYFGNRWSSRQGSSKNQIKIQLHKELRDIHKILNNSLSNSNNDDKIHPKYKGKLLIHLNELRNLSGGLSIKGKLGLLEDIRELEANQFNMQQKLNIWQRCYNDQLYFFKN</sequence>
<dbReference type="GO" id="GO:0005741">
    <property type="term" value="C:mitochondrial outer membrane"/>
    <property type="evidence" value="ECO:0007669"/>
    <property type="project" value="TreeGrafter"/>
</dbReference>
<evidence type="ECO:0000313" key="9">
    <source>
        <dbReference type="Proteomes" id="UP000070444"/>
    </source>
</evidence>